<evidence type="ECO:0000313" key="2">
    <source>
        <dbReference type="Proteomes" id="UP001206128"/>
    </source>
</evidence>
<accession>A0AAE3G9L5</accession>
<dbReference type="GO" id="GO:0004068">
    <property type="term" value="F:aspartate 1-decarboxylase activity"/>
    <property type="evidence" value="ECO:0007669"/>
    <property type="project" value="InterPro"/>
</dbReference>
<dbReference type="Gene3D" id="2.40.40.20">
    <property type="match status" value="2"/>
</dbReference>
<organism evidence="1 2">
    <name type="scientific">Goodfellowiella coeruleoviolacea</name>
    <dbReference type="NCBI Taxonomy" id="334858"/>
    <lineage>
        <taxon>Bacteria</taxon>
        <taxon>Bacillati</taxon>
        <taxon>Actinomycetota</taxon>
        <taxon>Actinomycetes</taxon>
        <taxon>Pseudonocardiales</taxon>
        <taxon>Pseudonocardiaceae</taxon>
        <taxon>Goodfellowiella</taxon>
    </lineage>
</organism>
<sequence length="278" mass="30283">MSGASPSYLVKRSCLHNVRVTSSVPFPTADIPEGLVLPRTMMEISDFVPYEQVVVTKIGGDNWVNRMYTFVLPGDSDEVEARGSVAHLLGVGDVCCAISRTTLNQRQYEAHVADASEAALLDVRFYPERDVVNDYDAAKIVVETGGRARRVDALPPEVVDRRRELPRTLLSNLLANLEIQEVERRGCIEMSAELPVEYMRRAGFCVNQSIFVYNASRGGTSAESYVVPSLTKRTVGISGALSAVADVGDKVSEAAYVNSTELVVPTVCNLLNEPVLSA</sequence>
<gene>
    <name evidence="1" type="ORF">LX83_000112</name>
</gene>
<dbReference type="Pfam" id="PF02261">
    <property type="entry name" value="Asp_decarbox"/>
    <property type="match status" value="1"/>
</dbReference>
<evidence type="ECO:0000313" key="1">
    <source>
        <dbReference type="EMBL" id="MCP2163272.1"/>
    </source>
</evidence>
<name>A0AAE3G9L5_9PSEU</name>
<dbReference type="GO" id="GO:0006523">
    <property type="term" value="P:alanine biosynthetic process"/>
    <property type="evidence" value="ECO:0007669"/>
    <property type="project" value="InterPro"/>
</dbReference>
<comment type="caution">
    <text evidence="1">The sequence shown here is derived from an EMBL/GenBank/DDBJ whole genome shotgun (WGS) entry which is preliminary data.</text>
</comment>
<proteinExistence type="predicted"/>
<dbReference type="EMBL" id="JAMTCK010000001">
    <property type="protein sequence ID" value="MCP2163272.1"/>
    <property type="molecule type" value="Genomic_DNA"/>
</dbReference>
<dbReference type="RefSeq" id="WP_253765761.1">
    <property type="nucleotide sequence ID" value="NZ_JAMTCK010000001.1"/>
</dbReference>
<dbReference type="AlphaFoldDB" id="A0AAE3G9L5"/>
<reference evidence="1" key="1">
    <citation type="submission" date="2022-06" db="EMBL/GenBank/DDBJ databases">
        <title>Genomic Encyclopedia of Archaeal and Bacterial Type Strains, Phase II (KMG-II): from individual species to whole genera.</title>
        <authorList>
            <person name="Goeker M."/>
        </authorList>
    </citation>
    <scope>NUCLEOTIDE SEQUENCE</scope>
    <source>
        <strain evidence="1">DSM 43935</strain>
    </source>
</reference>
<dbReference type="Proteomes" id="UP001206128">
    <property type="component" value="Unassembled WGS sequence"/>
</dbReference>
<dbReference type="InterPro" id="IPR003190">
    <property type="entry name" value="Asp_decarbox"/>
</dbReference>
<dbReference type="SUPFAM" id="SSF50692">
    <property type="entry name" value="ADC-like"/>
    <property type="match status" value="1"/>
</dbReference>
<dbReference type="InterPro" id="IPR009010">
    <property type="entry name" value="Asp_de-COase-like_dom_sf"/>
</dbReference>
<keyword evidence="2" id="KW-1185">Reference proteome</keyword>
<protein>
    <submittedName>
        <fullName evidence="1">L-aspartate 1-decarboxylase</fullName>
    </submittedName>
</protein>